<evidence type="ECO:0000256" key="5">
    <source>
        <dbReference type="SAM" id="MobiDB-lite"/>
    </source>
</evidence>
<comment type="caution">
    <text evidence="8">The sequence shown here is derived from an EMBL/GenBank/DDBJ whole genome shotgun (WGS) entry which is preliminary data.</text>
</comment>
<dbReference type="AlphaFoldDB" id="A0AAP0ATJ7"/>
<dbReference type="InterPro" id="IPR001902">
    <property type="entry name" value="SLC26A/SulP_fam"/>
</dbReference>
<dbReference type="Proteomes" id="UP001418222">
    <property type="component" value="Unassembled WGS sequence"/>
</dbReference>
<evidence type="ECO:0000256" key="1">
    <source>
        <dbReference type="ARBA" id="ARBA00004141"/>
    </source>
</evidence>
<accession>A0AAP0ATJ7</accession>
<dbReference type="Pfam" id="PF00916">
    <property type="entry name" value="Sulfate_transp"/>
    <property type="match status" value="1"/>
</dbReference>
<evidence type="ECO:0000256" key="4">
    <source>
        <dbReference type="ARBA" id="ARBA00023136"/>
    </source>
</evidence>
<evidence type="ECO:0000313" key="8">
    <source>
        <dbReference type="EMBL" id="KAK8914245.1"/>
    </source>
</evidence>
<evidence type="ECO:0000313" key="9">
    <source>
        <dbReference type="Proteomes" id="UP001418222"/>
    </source>
</evidence>
<evidence type="ECO:0000256" key="2">
    <source>
        <dbReference type="ARBA" id="ARBA00022692"/>
    </source>
</evidence>
<proteinExistence type="predicted"/>
<feature type="compositionally biased region" description="Polar residues" evidence="5">
    <location>
        <begin position="35"/>
        <end position="45"/>
    </location>
</feature>
<dbReference type="InterPro" id="IPR011547">
    <property type="entry name" value="SLC26A/SulP_dom"/>
</dbReference>
<keyword evidence="4 6" id="KW-0472">Membrane</keyword>
<dbReference type="EMBL" id="JBBWWQ010000021">
    <property type="protein sequence ID" value="KAK8914245.1"/>
    <property type="molecule type" value="Genomic_DNA"/>
</dbReference>
<keyword evidence="9" id="KW-1185">Reference proteome</keyword>
<keyword evidence="3 6" id="KW-1133">Transmembrane helix</keyword>
<name>A0AAP0ATJ7_9ASPA</name>
<gene>
    <name evidence="8" type="primary">SULTR3:3</name>
    <name evidence="8" type="ORF">KSP39_PZI024468</name>
</gene>
<feature type="transmembrane region" description="Helical" evidence="6">
    <location>
        <begin position="177"/>
        <end position="199"/>
    </location>
</feature>
<dbReference type="GO" id="GO:0016020">
    <property type="term" value="C:membrane"/>
    <property type="evidence" value="ECO:0007669"/>
    <property type="project" value="UniProtKB-SubCell"/>
</dbReference>
<evidence type="ECO:0000256" key="3">
    <source>
        <dbReference type="ARBA" id="ARBA00022989"/>
    </source>
</evidence>
<comment type="subcellular location">
    <subcellularLocation>
        <location evidence="1">Membrane</location>
        <topology evidence="1">Multi-pass membrane protein</topology>
    </subcellularLocation>
</comment>
<keyword evidence="2 6" id="KW-0812">Transmembrane</keyword>
<evidence type="ECO:0000256" key="6">
    <source>
        <dbReference type="SAM" id="Phobius"/>
    </source>
</evidence>
<evidence type="ECO:0000259" key="7">
    <source>
        <dbReference type="Pfam" id="PF00916"/>
    </source>
</evidence>
<protein>
    <submittedName>
        <fullName evidence="8">Sulfate transporter 3.3</fullName>
    </submittedName>
</protein>
<dbReference type="PANTHER" id="PTHR11814">
    <property type="entry name" value="SULFATE TRANSPORTER"/>
    <property type="match status" value="1"/>
</dbReference>
<dbReference type="GO" id="GO:0055085">
    <property type="term" value="P:transmembrane transport"/>
    <property type="evidence" value="ECO:0007669"/>
    <property type="project" value="InterPro"/>
</dbReference>
<organism evidence="8 9">
    <name type="scientific">Platanthera zijinensis</name>
    <dbReference type="NCBI Taxonomy" id="2320716"/>
    <lineage>
        <taxon>Eukaryota</taxon>
        <taxon>Viridiplantae</taxon>
        <taxon>Streptophyta</taxon>
        <taxon>Embryophyta</taxon>
        <taxon>Tracheophyta</taxon>
        <taxon>Spermatophyta</taxon>
        <taxon>Magnoliopsida</taxon>
        <taxon>Liliopsida</taxon>
        <taxon>Asparagales</taxon>
        <taxon>Orchidaceae</taxon>
        <taxon>Orchidoideae</taxon>
        <taxon>Orchideae</taxon>
        <taxon>Orchidinae</taxon>
        <taxon>Platanthera</taxon>
    </lineage>
</organism>
<sequence length="200" mass="21019">MICFSLPPPGFSSHGRIIEQSSGNPPRWPARTAGPLSSQHSNGNGSELEDSQGFFAGEKTEQSGFRVCAGINYTFLPFPLGQIRGVPQQQVAACPPMPFPNTGLGSSIQSPVSQGISCAKLANLPPTMGLYTNLVPPLIYAVLGNSRELSVGPASISSLVLGSMLSEVVSPEIQPTLYLQLALTATFFAGLFQASLGLLR</sequence>
<feature type="region of interest" description="Disordered" evidence="5">
    <location>
        <begin position="13"/>
        <end position="51"/>
    </location>
</feature>
<reference evidence="8 9" key="1">
    <citation type="journal article" date="2022" name="Nat. Plants">
        <title>Genomes of leafy and leafless Platanthera orchids illuminate the evolution of mycoheterotrophy.</title>
        <authorList>
            <person name="Li M.H."/>
            <person name="Liu K.W."/>
            <person name="Li Z."/>
            <person name="Lu H.C."/>
            <person name="Ye Q.L."/>
            <person name="Zhang D."/>
            <person name="Wang J.Y."/>
            <person name="Li Y.F."/>
            <person name="Zhong Z.M."/>
            <person name="Liu X."/>
            <person name="Yu X."/>
            <person name="Liu D.K."/>
            <person name="Tu X.D."/>
            <person name="Liu B."/>
            <person name="Hao Y."/>
            <person name="Liao X.Y."/>
            <person name="Jiang Y.T."/>
            <person name="Sun W.H."/>
            <person name="Chen J."/>
            <person name="Chen Y.Q."/>
            <person name="Ai Y."/>
            <person name="Zhai J.W."/>
            <person name="Wu S.S."/>
            <person name="Zhou Z."/>
            <person name="Hsiao Y.Y."/>
            <person name="Wu W.L."/>
            <person name="Chen Y.Y."/>
            <person name="Lin Y.F."/>
            <person name="Hsu J.L."/>
            <person name="Li C.Y."/>
            <person name="Wang Z.W."/>
            <person name="Zhao X."/>
            <person name="Zhong W.Y."/>
            <person name="Ma X.K."/>
            <person name="Ma L."/>
            <person name="Huang J."/>
            <person name="Chen G.Z."/>
            <person name="Huang M.Z."/>
            <person name="Huang L."/>
            <person name="Peng D.H."/>
            <person name="Luo Y.B."/>
            <person name="Zou S.Q."/>
            <person name="Chen S.P."/>
            <person name="Lan S."/>
            <person name="Tsai W.C."/>
            <person name="Van de Peer Y."/>
            <person name="Liu Z.J."/>
        </authorList>
    </citation>
    <scope>NUCLEOTIDE SEQUENCE [LARGE SCALE GENOMIC DNA]</scope>
    <source>
        <strain evidence="8">Lor287</strain>
    </source>
</reference>
<feature type="domain" description="SLC26A/SulP transporter" evidence="7">
    <location>
        <begin position="112"/>
        <end position="200"/>
    </location>
</feature>